<reference evidence="4" key="2">
    <citation type="journal article" date="2017" name="Plant Physiol. Biochem.">
        <title>Differential oxidative and antioxidative response of duckweed Lemna minor toward plant growth promoting/inhibiting bacteria.</title>
        <authorList>
            <person name="Ishizawa H."/>
            <person name="Kuroda M."/>
            <person name="Morikawa M."/>
            <person name="Ike M."/>
        </authorList>
    </citation>
    <scope>NUCLEOTIDE SEQUENCE [LARGE SCALE GENOMIC DNA]</scope>
    <source>
        <strain evidence="4">M6</strain>
    </source>
</reference>
<organism evidence="3 4">
    <name type="scientific">Asticcacaulis excentricus</name>
    <dbReference type="NCBI Taxonomy" id="78587"/>
    <lineage>
        <taxon>Bacteria</taxon>
        <taxon>Pseudomonadati</taxon>
        <taxon>Pseudomonadota</taxon>
        <taxon>Alphaproteobacteria</taxon>
        <taxon>Caulobacterales</taxon>
        <taxon>Caulobacteraceae</taxon>
        <taxon>Asticcacaulis</taxon>
    </lineage>
</organism>
<reference evidence="4" key="1">
    <citation type="journal article" date="2017" name="Biotechnol. Biofuels">
        <title>Evaluation of environmental bacterial communities as a factor affecting the growth of duckweed Lemna minor.</title>
        <authorList>
            <person name="Ishizawa H."/>
            <person name="Kuroda M."/>
            <person name="Morikawa M."/>
            <person name="Ike M."/>
        </authorList>
    </citation>
    <scope>NUCLEOTIDE SEQUENCE [LARGE SCALE GENOMIC DNA]</scope>
    <source>
        <strain evidence="4">M6</strain>
    </source>
</reference>
<evidence type="ECO:0000259" key="2">
    <source>
        <dbReference type="Pfam" id="PF07584"/>
    </source>
</evidence>
<feature type="domain" description="Aerotolerance regulator N-terminal" evidence="2">
    <location>
        <begin position="1"/>
        <end position="76"/>
    </location>
</feature>
<dbReference type="AlphaFoldDB" id="A0A3G9G0E6"/>
<dbReference type="PANTHER" id="PTHR37464:SF1">
    <property type="entry name" value="BLL2463 PROTEIN"/>
    <property type="match status" value="1"/>
</dbReference>
<accession>A0A3G9G0E6</accession>
<dbReference type="InterPro" id="IPR024163">
    <property type="entry name" value="Aerotolerance_reg_N"/>
</dbReference>
<sequence>MPALLFPLGLAALLAVVMPLVIHLMRRDELRPVVFAALRWLDPRPKPRQRIRFSEWPLLLVRLLLIAMLALLLARPVLTAQMSERPFIAVTPGLDLATVREGDDEVQLHWLAPGFPSTERPAPQTTASFNSLLRELDAQLPQGVKLTVVVPQTLQGVDAERPILSRTVDWRIVAGAMPAAQATATKLPVLSVRYAPDRAADVRWFRAVSAAWQTPFEAAGADAALPPKDRVLVWLGRGDVPPPVTARVKSGGTVLVGAQTVLPASPQRRVVWRDATGAPLMEAQGEGRGQWLRLTRPLNPAVFPELLEPTFPDQLAAVLSPPPSPARVEARDLIPVVGRSIFTRPSEELTPWLALLVAILFGVERLLATAARRRAAP</sequence>
<name>A0A3G9G0E6_9CAUL</name>
<dbReference type="OrthoDB" id="7390489at2"/>
<evidence type="ECO:0000313" key="4">
    <source>
        <dbReference type="Proteomes" id="UP000278756"/>
    </source>
</evidence>
<feature type="transmembrane region" description="Helical" evidence="1">
    <location>
        <begin position="6"/>
        <end position="25"/>
    </location>
</feature>
<dbReference type="InterPro" id="IPR011933">
    <property type="entry name" value="Double_TM_dom"/>
</dbReference>
<dbReference type="Pfam" id="PF07584">
    <property type="entry name" value="BatA"/>
    <property type="match status" value="1"/>
</dbReference>
<keyword evidence="1" id="KW-1133">Transmembrane helix</keyword>
<dbReference type="EMBL" id="AP018827">
    <property type="protein sequence ID" value="BBF80137.1"/>
    <property type="molecule type" value="Genomic_DNA"/>
</dbReference>
<dbReference type="PANTHER" id="PTHR37464">
    <property type="entry name" value="BLL2463 PROTEIN"/>
    <property type="match status" value="1"/>
</dbReference>
<dbReference type="RefSeq" id="WP_126420369.1">
    <property type="nucleotide sequence ID" value="NZ_AP018827.1"/>
</dbReference>
<proteinExistence type="predicted"/>
<dbReference type="Proteomes" id="UP000278756">
    <property type="component" value="Chromosome 1"/>
</dbReference>
<feature type="transmembrane region" description="Helical" evidence="1">
    <location>
        <begin position="56"/>
        <end position="78"/>
    </location>
</feature>
<evidence type="ECO:0000313" key="3">
    <source>
        <dbReference type="EMBL" id="BBF80137.1"/>
    </source>
</evidence>
<keyword evidence="1" id="KW-0472">Membrane</keyword>
<keyword evidence="1" id="KW-0812">Transmembrane</keyword>
<gene>
    <name evidence="3" type="ORF">EM6_0715</name>
</gene>
<evidence type="ECO:0000256" key="1">
    <source>
        <dbReference type="SAM" id="Phobius"/>
    </source>
</evidence>
<dbReference type="NCBIfam" id="TIGR02226">
    <property type="entry name" value="two_anch"/>
    <property type="match status" value="1"/>
</dbReference>
<protein>
    <submittedName>
        <fullName evidence="3">DUF1550 domain-containing protein</fullName>
    </submittedName>
</protein>